<organism evidence="1 2">
    <name type="scientific">Rhabditophanes sp. KR3021</name>
    <dbReference type="NCBI Taxonomy" id="114890"/>
    <lineage>
        <taxon>Eukaryota</taxon>
        <taxon>Metazoa</taxon>
        <taxon>Ecdysozoa</taxon>
        <taxon>Nematoda</taxon>
        <taxon>Chromadorea</taxon>
        <taxon>Rhabditida</taxon>
        <taxon>Tylenchina</taxon>
        <taxon>Panagrolaimomorpha</taxon>
        <taxon>Strongyloidoidea</taxon>
        <taxon>Alloionematidae</taxon>
        <taxon>Rhabditophanes</taxon>
    </lineage>
</organism>
<evidence type="ECO:0000313" key="1">
    <source>
        <dbReference type="Proteomes" id="UP000095286"/>
    </source>
</evidence>
<dbReference type="Proteomes" id="UP000095286">
    <property type="component" value="Unplaced"/>
</dbReference>
<sequence>MIKQGHKTQLSEAMNEILDLTCEVVDIGTWIITQVRTLGALSDDTETCKDIVTACLAVERAMLGVNSNWESVEEIKTKDQQQQEEDERMIPMAIERSREIPKEKDLVDEINEIEKWLHRTQTTFQKNPNLASDLIKDTKGQRLALSKVISYIDVEPQYYHLTARTTNLMKNIESFLRLLENNQNGHSRFNQFMTASDLLINQLDSIANELKNATIAIAGELAPLARTKCKALLDFGNDLIKKHIEVDIVQKRGNDLQRKLSQIELMADRIILGQQNSVKSALDRIQTWCAVQDDFLLKNSNMGNDAASAGKFLAIYEKLSREVISKQQELYALTSQVSDAQIQDKYNQSYRLLENLTRSVENRLRLANTFNQVQKFSRELDGSFNSLSNLLKSNKDFSDAKVANQMVNVFHMIQETLGQERHQAQKFIAAITEVEDETLDKEAAIEAASVIQEVHSQRLSEIGEQWQNWQMERTKIVDSVSKVESIQCWQEETIELIRTLEHRMDNVRNEEETQMIETTLRRLEDIVPAGSQQVKSIQEVKSQKVYDILRNQEMIERKKEELSKKHHGRPQTTQFHTIQQEKLTATRQVPPTYRTEVSEVQETVDVQTEQPPPPQQKTVTEQSQTTYRQEQKVQEEREEICREQETEKQRQEEIRKDYGQEESVSESVTEIREWQQETTAKIECIKSEIATITTDSQVALIEEGVKTIERALPLLSQKIATIKSPEVREVVERQQEMVSDLTCVKKDFHIAKQRYQIRKQVDVEQEEMIEEIVSWQQETNKQVEMVKEELASIKNEGQMAVIENVITKIEKALPIIKKQIATIIQQAPYQTAKLINVMQDQQQIEEQISIVRRDFYYENERQKECKQVEEQEREVIEEVTQWQTELVTKIEALKVEVSLLRTTVQVAKAEEVIASIDRAMPIIKKRLGVLIEQSPIQTAQLVLNFQRQIEETFSTIKEDFYAARERVSAEPETTDITKSTEEVEKLQSETLKKIEMFMDELSVIKTEVQAAQVEEIVAKIGRALPIIRKRLATITAQSPLKSAVLIEMEKKQVYIEEQATTLTERFNIVKDKVIKEQKKEVGELVEWQKCTETQIAQLRDEMSTITTDVQAAKIEEVFGQIQRAFPMIKKRIATVIQQTSVQSAHLVDLIKKQKVIEEESLFCIREIINLRRSLPDEGVVRERKKVTEEIEEWQVETKKALDMVASEISILKTPIQVSKIENIIYKIESSLPLIKHKLAALIEQSPLQHAEMIDLVRKQKVIEEQTLLVKEEFFTICQALPSHVSSEHKKMREEITVWQSDSRMKMIEAKNKLTRITTETEVAEVEDVIAKIEKAIPIVKSKVTIIAAEPSPITKQLLNTQRIIEEEVLIIKEEIQNIRVAFESDQLKRTIEEVSRWQVDSLTILEDLKSKLFKRDVVVDEKNVESVISNIETTVPYIKRQIGKITEIERVAKVPEVASIVKRQKVIEDEVVIIKEEFETIKKATMTTEEITIWQVDTLERIENIKNRLFKISSNEDINEFGSKIEKVETSVVQMRPSISSYISKIDAKTPKEIEIVNRQRVIEEETIILKDEFEKIRYKVRSTSESASDHKKHVEEITMMQVDVLERIRTIKDAIPTIQTEEVAIQVEEDVVKVENAVPLIKHKIDAISNQTVRPSSKPINLIMRQNIIEEETLLIRDQIDKILQQFNPTRVTVDEVFIVESMEEQIAIRPRIVTPLMDMITQEGTKVNIMATLSGGQPETIKWKKDGKELKGNDKIKMTCKNGVATMTIEEVFIEDAACYTLLVSNTSGADESSATVVVVPIKSSKEPSPEPCKPYFKKQLTTTTVEEGETIVLDCVIFAKPEPTVLWHKSTKEEEETLIVEDDRTTLRYVEDHCTLTIKNSKVEDSSLYKCTATNINGESVNFCKVNVRKSTKQKSTPPATLPKPKTFVLPSPPAFIPSLTNVHAIEGSSAEFKVKICAEPTPTVVWTFNGQPLVQTKNVRILNEEEGWSRVVIEKVVSDVVGLYTVKATNSLGEAHSGGTLSMKSNEDNISRDFTDEEYAFQSKSTDLISRSKQFLQDHGGYYTDGGFTATPTPPPVPQHRINQSITEDFMEVEHHEIGLSPTATYPQFVKPFPNEFTFNEGESSRLECVLIGSPRPKVEWYFNESRIISNPNNIEFVNRGDTYAIQIKQPKFEHSGYYKICAVNVKGSTESTVVIHIRPRSMIPTPTRSSQRPAFWREHTSSQDKGGELYRNVLKSSDSFSRHDSKSEQETVSLKKSKLEGQPPHFSTTLSSAITTIGEGVVFKGNVNSYPGCDIVWTKNGVDMKFEENRIIPSFNNGEVKLTFTSTSIEDSATYVCKATNSLGLATSSAQLVVRPKTLPPDFLKRLISEEAVSGESLEWNIKVIGDPFPSVKISLNGKELISGQNGFFVRKGENGCYKILIPILDQSHAGQYAVILENTVGESSSCCDLVVRSSDQAPGSYFHFTKVTEGTKIGDNEITKNKVFSIESPKTTANERSLY</sequence>
<proteinExistence type="predicted"/>
<reference evidence="2" key="1">
    <citation type="submission" date="2016-11" db="UniProtKB">
        <authorList>
            <consortium name="WormBaseParasite"/>
        </authorList>
    </citation>
    <scope>IDENTIFICATION</scope>
    <source>
        <strain evidence="2">KR3021</strain>
    </source>
</reference>
<protein>
    <submittedName>
        <fullName evidence="2">Titin</fullName>
    </submittedName>
</protein>
<accession>A0AC35U231</accession>
<dbReference type="WBParaSite" id="RSKR_0000658200.1">
    <property type="protein sequence ID" value="RSKR_0000658200.1"/>
    <property type="gene ID" value="RSKR_0000658200"/>
</dbReference>
<evidence type="ECO:0000313" key="2">
    <source>
        <dbReference type="WBParaSite" id="RSKR_0000658200.1"/>
    </source>
</evidence>
<name>A0AC35U231_9BILA</name>